<organism evidence="1 2">
    <name type="scientific">Cytobacillus solani</name>
    <dbReference type="NCBI Taxonomy" id="1637975"/>
    <lineage>
        <taxon>Bacteria</taxon>
        <taxon>Bacillati</taxon>
        <taxon>Bacillota</taxon>
        <taxon>Bacilli</taxon>
        <taxon>Bacillales</taxon>
        <taxon>Bacillaceae</taxon>
        <taxon>Cytobacillus</taxon>
    </lineage>
</organism>
<accession>A0A0Q3VIR6</accession>
<dbReference type="EMBL" id="LJIX01000006">
    <property type="protein sequence ID" value="KQL20195.1"/>
    <property type="molecule type" value="Genomic_DNA"/>
</dbReference>
<dbReference type="RefSeq" id="WP_053476733.1">
    <property type="nucleotide sequence ID" value="NZ_CP041305.1"/>
</dbReference>
<comment type="caution">
    <text evidence="1">The sequence shown here is derived from an EMBL/GenBank/DDBJ whole genome shotgun (WGS) entry which is preliminary data.</text>
</comment>
<dbReference type="PATRIC" id="fig|1637975.4.peg.3435"/>
<dbReference type="STRING" id="1637975.AN957_17525"/>
<proteinExistence type="predicted"/>
<dbReference type="AlphaFoldDB" id="A0A0Q3VIR6"/>
<protein>
    <submittedName>
        <fullName evidence="1">Uncharacterized protein</fullName>
    </submittedName>
</protein>
<reference evidence="1 2" key="1">
    <citation type="submission" date="2015-09" db="EMBL/GenBank/DDBJ databases">
        <title>Genome sequencing project for genomic taxonomy and phylogenomics of Bacillus-like bacteria.</title>
        <authorList>
            <person name="Liu B."/>
            <person name="Wang J."/>
            <person name="Zhu Y."/>
            <person name="Liu G."/>
            <person name="Chen Q."/>
            <person name="Chen Z."/>
            <person name="Lan J."/>
            <person name="Che J."/>
            <person name="Ge C."/>
            <person name="Shi H."/>
            <person name="Pan Z."/>
            <person name="Liu X."/>
        </authorList>
    </citation>
    <scope>NUCLEOTIDE SEQUENCE [LARGE SCALE GENOMIC DNA]</scope>
    <source>
        <strain evidence="1 2">FJAT-18043</strain>
    </source>
</reference>
<sequence>MNIEAFHACATCIHFHAEKTKTGMSYFCKRLGYETRPNYQFNCWTPKKHVQELINKRMEEKNR</sequence>
<dbReference type="Proteomes" id="UP000050996">
    <property type="component" value="Unassembled WGS sequence"/>
</dbReference>
<gene>
    <name evidence="1" type="ORF">AN957_17525</name>
</gene>
<keyword evidence="2" id="KW-1185">Reference proteome</keyword>
<evidence type="ECO:0000313" key="1">
    <source>
        <dbReference type="EMBL" id="KQL20195.1"/>
    </source>
</evidence>
<name>A0A0Q3VIR6_9BACI</name>
<evidence type="ECO:0000313" key="2">
    <source>
        <dbReference type="Proteomes" id="UP000050996"/>
    </source>
</evidence>